<organism evidence="1 2">
    <name type="scientific">Pestalotiopsis fici (strain W106-1 / CGMCC3.15140)</name>
    <dbReference type="NCBI Taxonomy" id="1229662"/>
    <lineage>
        <taxon>Eukaryota</taxon>
        <taxon>Fungi</taxon>
        <taxon>Dikarya</taxon>
        <taxon>Ascomycota</taxon>
        <taxon>Pezizomycotina</taxon>
        <taxon>Sordariomycetes</taxon>
        <taxon>Xylariomycetidae</taxon>
        <taxon>Amphisphaeriales</taxon>
        <taxon>Sporocadaceae</taxon>
        <taxon>Pestalotiopsis</taxon>
    </lineage>
</organism>
<dbReference type="InParanoid" id="W3X4B3"/>
<sequence length="360" mass="40998">MIELQPTGEDFFHNGNTVPWAQNNIDTPTDNKPTTGLSLAMQMGEIMYNYADLPRTESVAESCISEDSNADIKPFPLMELPFEIRIQIYRWIHLGHPIKQSQLTPWYPMPVYNHYFLKVVQPGSSPPVSGADPRILHDTTTAKRPVEKEAGEVTLLSPYRPLAGLPSALLRANKQVYHETRELALTENEFIFVNWFSSGLWAARSFGKGLQPWQRASVRRVRLELLSRDLTGTYADEWRDLCELWSTGLRGLRLKILCGGGAFGSWVADGLPRRGSPTVRVRDDNDKILHWVEHGLARLKELRHLEVEIAVAEWDDTQRVRFCHDLEDALYEVRSRSSWAPVRRVGVVCVERCGKSQHGN</sequence>
<protein>
    <submittedName>
        <fullName evidence="1">Uncharacterized protein</fullName>
    </submittedName>
</protein>
<dbReference type="GeneID" id="19270998"/>
<dbReference type="InterPro" id="IPR038883">
    <property type="entry name" value="AN11006-like"/>
</dbReference>
<evidence type="ECO:0000313" key="1">
    <source>
        <dbReference type="EMBL" id="ETS80983.1"/>
    </source>
</evidence>
<evidence type="ECO:0000313" key="2">
    <source>
        <dbReference type="Proteomes" id="UP000030651"/>
    </source>
</evidence>
<dbReference type="PANTHER" id="PTHR42085:SF1">
    <property type="entry name" value="F-BOX DOMAIN-CONTAINING PROTEIN"/>
    <property type="match status" value="1"/>
</dbReference>
<dbReference type="eggNOG" id="ENOG502T15A">
    <property type="taxonomic scope" value="Eukaryota"/>
</dbReference>
<dbReference type="Proteomes" id="UP000030651">
    <property type="component" value="Unassembled WGS sequence"/>
</dbReference>
<proteinExistence type="predicted"/>
<dbReference type="AlphaFoldDB" id="W3X4B3"/>
<keyword evidence="2" id="KW-1185">Reference proteome</keyword>
<gene>
    <name evidence="1" type="ORF">PFICI_05985</name>
</gene>
<name>W3X4B3_PESFW</name>
<dbReference type="EMBL" id="KI912112">
    <property type="protein sequence ID" value="ETS80983.1"/>
    <property type="molecule type" value="Genomic_DNA"/>
</dbReference>
<accession>W3X4B3</accession>
<dbReference type="KEGG" id="pfy:PFICI_05985"/>
<reference evidence="2" key="1">
    <citation type="journal article" date="2015" name="BMC Genomics">
        <title>Genomic and transcriptomic analysis of the endophytic fungus Pestalotiopsis fici reveals its lifestyle and high potential for synthesis of natural products.</title>
        <authorList>
            <person name="Wang X."/>
            <person name="Zhang X."/>
            <person name="Liu L."/>
            <person name="Xiang M."/>
            <person name="Wang W."/>
            <person name="Sun X."/>
            <person name="Che Y."/>
            <person name="Guo L."/>
            <person name="Liu G."/>
            <person name="Guo L."/>
            <person name="Wang C."/>
            <person name="Yin W.B."/>
            <person name="Stadler M."/>
            <person name="Zhang X."/>
            <person name="Liu X."/>
        </authorList>
    </citation>
    <scope>NUCLEOTIDE SEQUENCE [LARGE SCALE GENOMIC DNA]</scope>
    <source>
        <strain evidence="2">W106-1 / CGMCC3.15140</strain>
    </source>
</reference>
<dbReference type="HOGENOM" id="CLU_053751_0_0_1"/>
<dbReference type="OrthoDB" id="5413827at2759"/>
<dbReference type="PANTHER" id="PTHR42085">
    <property type="entry name" value="F-BOX DOMAIN-CONTAINING PROTEIN"/>
    <property type="match status" value="1"/>
</dbReference>
<dbReference type="OMA" id="RIYYWAY"/>
<dbReference type="RefSeq" id="XP_007832757.1">
    <property type="nucleotide sequence ID" value="XM_007834566.1"/>
</dbReference>